<dbReference type="Gene3D" id="3.30.559.30">
    <property type="entry name" value="Nonribosomal peptide synthetase, condensation domain"/>
    <property type="match status" value="1"/>
</dbReference>
<organism evidence="2 3">
    <name type="scientific">Rhodococcus spongiicola</name>
    <dbReference type="NCBI Taxonomy" id="2487352"/>
    <lineage>
        <taxon>Bacteria</taxon>
        <taxon>Bacillati</taxon>
        <taxon>Actinomycetota</taxon>
        <taxon>Actinomycetes</taxon>
        <taxon>Mycobacteriales</taxon>
        <taxon>Nocardiaceae</taxon>
        <taxon>Rhodococcus</taxon>
    </lineage>
</organism>
<feature type="domain" description="Condensation" evidence="1">
    <location>
        <begin position="3"/>
        <end position="82"/>
    </location>
</feature>
<name>A0A3S3A1K7_9NOCA</name>
<reference evidence="2 3" key="1">
    <citation type="submission" date="2018-11" db="EMBL/GenBank/DDBJ databases">
        <title>Rhodococcus spongicola sp. nov. and Rhodococcus xishaensis sp. nov. from marine sponges.</title>
        <authorList>
            <person name="Li L."/>
            <person name="Lin H.W."/>
        </authorList>
    </citation>
    <scope>NUCLEOTIDE SEQUENCE [LARGE SCALE GENOMIC DNA]</scope>
    <source>
        <strain evidence="2 3">LHW50502</strain>
    </source>
</reference>
<dbReference type="Pfam" id="PF00668">
    <property type="entry name" value="Condensation"/>
    <property type="match status" value="1"/>
</dbReference>
<comment type="caution">
    <text evidence="2">The sequence shown here is derived from an EMBL/GenBank/DDBJ whole genome shotgun (WGS) entry which is preliminary data.</text>
</comment>
<gene>
    <name evidence="2" type="ORF">EF834_18155</name>
</gene>
<dbReference type="AlphaFoldDB" id="A0A3S3A1K7"/>
<accession>A0A3S3A1K7</accession>
<feature type="non-terminal residue" evidence="2">
    <location>
        <position position="83"/>
    </location>
</feature>
<dbReference type="GO" id="GO:0003824">
    <property type="term" value="F:catalytic activity"/>
    <property type="evidence" value="ECO:0007669"/>
    <property type="project" value="InterPro"/>
</dbReference>
<evidence type="ECO:0000313" key="2">
    <source>
        <dbReference type="EMBL" id="RVW00061.1"/>
    </source>
</evidence>
<dbReference type="SUPFAM" id="SSF52777">
    <property type="entry name" value="CoA-dependent acyltransferases"/>
    <property type="match status" value="1"/>
</dbReference>
<proteinExistence type="predicted"/>
<evidence type="ECO:0000259" key="1">
    <source>
        <dbReference type="Pfam" id="PF00668"/>
    </source>
</evidence>
<sequence>LAGLPDVLALPTDRPRPAVRSGVGGCVEFAVSSVTVGRVRSWARERGATAFMVVHAALAVVLAKLSGSTDVAVGSAVAGRGEA</sequence>
<protein>
    <recommendedName>
        <fullName evidence="1">Condensation domain-containing protein</fullName>
    </recommendedName>
</protein>
<dbReference type="InterPro" id="IPR001242">
    <property type="entry name" value="Condensation_dom"/>
</dbReference>
<keyword evidence="3" id="KW-1185">Reference proteome</keyword>
<feature type="non-terminal residue" evidence="2">
    <location>
        <position position="1"/>
    </location>
</feature>
<evidence type="ECO:0000313" key="3">
    <source>
        <dbReference type="Proteomes" id="UP000284333"/>
    </source>
</evidence>
<dbReference type="Proteomes" id="UP000284333">
    <property type="component" value="Unassembled WGS sequence"/>
</dbReference>
<dbReference type="EMBL" id="RKLN01000024">
    <property type="protein sequence ID" value="RVW00061.1"/>
    <property type="molecule type" value="Genomic_DNA"/>
</dbReference>